<feature type="transmembrane region" description="Helical" evidence="14">
    <location>
        <begin position="552"/>
        <end position="573"/>
    </location>
</feature>
<keyword evidence="8" id="KW-0175">Coiled coil</keyword>
<feature type="transmembrane region" description="Helical" evidence="14">
    <location>
        <begin position="1066"/>
        <end position="1085"/>
    </location>
</feature>
<feature type="transmembrane region" description="Helical" evidence="14">
    <location>
        <begin position="1035"/>
        <end position="1060"/>
    </location>
</feature>
<feature type="compositionally biased region" description="Polar residues" evidence="13">
    <location>
        <begin position="341"/>
        <end position="361"/>
    </location>
</feature>
<evidence type="ECO:0000313" key="15">
    <source>
        <dbReference type="EMBL" id="CAC5416605.1"/>
    </source>
</evidence>
<feature type="compositionally biased region" description="Basic residues" evidence="13">
    <location>
        <begin position="26"/>
        <end position="38"/>
    </location>
</feature>
<feature type="compositionally biased region" description="Polar residues" evidence="13">
    <location>
        <begin position="48"/>
        <end position="67"/>
    </location>
</feature>
<dbReference type="EC" id="2.4.1.16" evidence="2"/>
<feature type="region of interest" description="Disordered" evidence="13">
    <location>
        <begin position="338"/>
        <end position="434"/>
    </location>
</feature>
<evidence type="ECO:0000256" key="6">
    <source>
        <dbReference type="ARBA" id="ARBA00022692"/>
    </source>
</evidence>
<evidence type="ECO:0000256" key="3">
    <source>
        <dbReference type="ARBA" id="ARBA00022475"/>
    </source>
</evidence>
<evidence type="ECO:0000256" key="5">
    <source>
        <dbReference type="ARBA" id="ARBA00022679"/>
    </source>
</evidence>
<keyword evidence="4 15" id="KW-0328">Glycosyltransferase</keyword>
<evidence type="ECO:0000256" key="7">
    <source>
        <dbReference type="ARBA" id="ARBA00022989"/>
    </source>
</evidence>
<comment type="subcellular location">
    <subcellularLocation>
        <location evidence="1">Cell membrane</location>
        <topology evidence="1">Multi-pass membrane protein</topology>
    </subcellularLocation>
</comment>
<feature type="compositionally biased region" description="Basic and acidic residues" evidence="13">
    <location>
        <begin position="415"/>
        <end position="434"/>
    </location>
</feature>
<evidence type="ECO:0000256" key="2">
    <source>
        <dbReference type="ARBA" id="ARBA00012543"/>
    </source>
</evidence>
<feature type="transmembrane region" description="Helical" evidence="14">
    <location>
        <begin position="123"/>
        <end position="148"/>
    </location>
</feature>
<organism evidence="15 16">
    <name type="scientific">Mytilus coruscus</name>
    <name type="common">Sea mussel</name>
    <dbReference type="NCBI Taxonomy" id="42192"/>
    <lineage>
        <taxon>Eukaryota</taxon>
        <taxon>Metazoa</taxon>
        <taxon>Spiralia</taxon>
        <taxon>Lophotrochozoa</taxon>
        <taxon>Mollusca</taxon>
        <taxon>Bivalvia</taxon>
        <taxon>Autobranchia</taxon>
        <taxon>Pteriomorphia</taxon>
        <taxon>Mytilida</taxon>
        <taxon>Mytiloidea</taxon>
        <taxon>Mytilidae</taxon>
        <taxon>Mytilinae</taxon>
        <taxon>Mytilus</taxon>
    </lineage>
</organism>
<keyword evidence="9 14" id="KW-0472">Membrane</keyword>
<evidence type="ECO:0000256" key="1">
    <source>
        <dbReference type="ARBA" id="ARBA00004651"/>
    </source>
</evidence>
<evidence type="ECO:0000256" key="8">
    <source>
        <dbReference type="ARBA" id="ARBA00023054"/>
    </source>
</evidence>
<dbReference type="EMBL" id="CACVKT020008663">
    <property type="protein sequence ID" value="CAC5416605.1"/>
    <property type="molecule type" value="Genomic_DNA"/>
</dbReference>
<feature type="transmembrane region" description="Helical" evidence="14">
    <location>
        <begin position="1155"/>
        <end position="1179"/>
    </location>
</feature>
<dbReference type="Pfam" id="PF03142">
    <property type="entry name" value="Chitin_synth_2"/>
    <property type="match status" value="1"/>
</dbReference>
<dbReference type="SUPFAM" id="SSF53448">
    <property type="entry name" value="Nucleotide-diphospho-sugar transferases"/>
    <property type="match status" value="1"/>
</dbReference>
<dbReference type="OrthoDB" id="370884at2759"/>
<feature type="transmembrane region" description="Helical" evidence="14">
    <location>
        <begin position="1425"/>
        <end position="1451"/>
    </location>
</feature>
<gene>
    <name evidence="15" type="ORF">MCOR_49205</name>
</gene>
<feature type="transmembrane region" description="Helical" evidence="14">
    <location>
        <begin position="606"/>
        <end position="625"/>
    </location>
</feature>
<accession>A0A6J8EAL6</accession>
<keyword evidence="7 14" id="KW-1133">Transmembrane helix</keyword>
<keyword evidence="10" id="KW-0325">Glycoprotein</keyword>
<dbReference type="PANTHER" id="PTHR22914:SF42">
    <property type="entry name" value="CHITIN SYNTHASE"/>
    <property type="match status" value="1"/>
</dbReference>
<dbReference type="GO" id="GO:0004100">
    <property type="term" value="F:chitin synthase activity"/>
    <property type="evidence" value="ECO:0007669"/>
    <property type="project" value="UniProtKB-EC"/>
</dbReference>
<protein>
    <recommendedName>
        <fullName evidence="2">chitin synthase</fullName>
        <ecNumber evidence="2">2.4.1.16</ecNumber>
    </recommendedName>
</protein>
<keyword evidence="16" id="KW-1185">Reference proteome</keyword>
<dbReference type="InterPro" id="IPR029044">
    <property type="entry name" value="Nucleotide-diphossugar_trans"/>
</dbReference>
<feature type="region of interest" description="Disordered" evidence="13">
    <location>
        <begin position="1"/>
        <end position="92"/>
    </location>
</feature>
<evidence type="ECO:0000256" key="14">
    <source>
        <dbReference type="SAM" id="Phobius"/>
    </source>
</evidence>
<evidence type="ECO:0000256" key="12">
    <source>
        <dbReference type="ARBA" id="ARBA00048014"/>
    </source>
</evidence>
<evidence type="ECO:0000256" key="10">
    <source>
        <dbReference type="ARBA" id="ARBA00023180"/>
    </source>
</evidence>
<comment type="catalytic activity">
    <reaction evidence="12">
        <text>[(1-&gt;4)-N-acetyl-beta-D-glucosaminyl](n) + UDP-N-acetyl-alpha-D-glucosamine = [(1-&gt;4)-N-acetyl-beta-D-glucosaminyl](n+1) + UDP + H(+)</text>
        <dbReference type="Rhea" id="RHEA:16637"/>
        <dbReference type="Rhea" id="RHEA-COMP:9593"/>
        <dbReference type="Rhea" id="RHEA-COMP:9595"/>
        <dbReference type="ChEBI" id="CHEBI:15378"/>
        <dbReference type="ChEBI" id="CHEBI:17029"/>
        <dbReference type="ChEBI" id="CHEBI:57705"/>
        <dbReference type="ChEBI" id="CHEBI:58223"/>
        <dbReference type="EC" id="2.4.1.16"/>
    </reaction>
</comment>
<feature type="transmembrane region" description="Helical" evidence="14">
    <location>
        <begin position="231"/>
        <end position="256"/>
    </location>
</feature>
<comment type="similarity">
    <text evidence="11">Belongs to the chitin synthase family. Class IV subfamily.</text>
</comment>
<reference evidence="15 16" key="1">
    <citation type="submission" date="2020-06" db="EMBL/GenBank/DDBJ databases">
        <authorList>
            <person name="Li R."/>
            <person name="Bekaert M."/>
        </authorList>
    </citation>
    <scope>NUCLEOTIDE SEQUENCE [LARGE SCALE GENOMIC DNA]</scope>
    <source>
        <strain evidence="16">wild</strain>
    </source>
</reference>
<feature type="transmembrane region" description="Helical" evidence="14">
    <location>
        <begin position="1092"/>
        <end position="1113"/>
    </location>
</feature>
<feature type="transmembrane region" description="Helical" evidence="14">
    <location>
        <begin position="1125"/>
        <end position="1143"/>
    </location>
</feature>
<keyword evidence="6 14" id="KW-0812">Transmembrane</keyword>
<evidence type="ECO:0000256" key="11">
    <source>
        <dbReference type="ARBA" id="ARBA00046329"/>
    </source>
</evidence>
<dbReference type="InterPro" id="IPR004835">
    <property type="entry name" value="Chitin_synth"/>
</dbReference>
<evidence type="ECO:0000256" key="9">
    <source>
        <dbReference type="ARBA" id="ARBA00023136"/>
    </source>
</evidence>
<keyword evidence="3" id="KW-1003">Cell membrane</keyword>
<proteinExistence type="inferred from homology"/>
<evidence type="ECO:0000313" key="16">
    <source>
        <dbReference type="Proteomes" id="UP000507470"/>
    </source>
</evidence>
<dbReference type="PANTHER" id="PTHR22914">
    <property type="entry name" value="CHITIN SYNTHASE"/>
    <property type="match status" value="1"/>
</dbReference>
<feature type="transmembrane region" description="Helical" evidence="14">
    <location>
        <begin position="1386"/>
        <end position="1405"/>
    </location>
</feature>
<dbReference type="CDD" id="cd04190">
    <property type="entry name" value="Chitin_synth_C"/>
    <property type="match status" value="1"/>
</dbReference>
<sequence length="1600" mass="183670">MADLRSVSIQVTPGNDKDHEFQKFHNNTKKKRNKRNARSKTSEDNAKSPRTNQISPSRESKSMNTIECQDEKHRLTQRTSEQSNTQGRSKYYSNRNKHDAATFVNQETSNIAFKCSAEKFLKICFASIMFLIALSSGFVSRITLHILIWHMNPPVQSNRSQINVLCGMLEPNCSSCYSENNCTKFNKHSDSEATDENWIWAVFLVIIAPYFITFLETFFRICFKSNKKIDIAVLFLIMIIETVHSVGISILVFLVLPSFDPVSASNQRTKQKQTKTLWQPYILSIIGVICQLAGIILIAFYIEIDWLYCLFVLGAVCVSIKYWENFITIGCGDTSNKHDNSSTTAEHLSTNGSDSPKATRSTDVENPGSSEQNNINESSFFNEPGNIEAGNDVVTSKTKVRGHESRVTTSASDSNHARDRELKGSSEQRKVKESSVSKKSYFRVVSPSELKLRYHQSRTKITCLVNLWKIVFTFVAVIVIFASRSGNSNDTFQALFNNGNAMFNTIFGEKELNDSGLCNSYVPFVLTIVNIVCSYVYYKATKTSCVIFCQRFGFCIPILALPLLSTGSLIGFLHKPDLLRFESCDIFFSDWCVKGENTLVGACKELFIAFFVLYGSMLIITRHVWKVNGYRMSETARVFVSHFYCGVFLDTSLLLNRRRDDGEYDIVLEKSDNGNDNQHRKILYACCATMWHETEKEMDQLLQSIFKLDKKQFLNERLKESLKTHLIFDDAFDPIRSGQKFPDINRYVKTFINVFYNVGKKIYGNHYVGQGDGTMHTTPYGGRISWSLPGENTLVLHLKDKTKIRNKKRWSQVMYMLKILKWDLKRKSEKMTERSKEDKNKILQSMAENSYILALDGDVDFEPEAVLSLMRRMNKSSKVGAACGRIHPRGSGPMVWYQKFEYAISHWLHKATEHVIGCVLCSPGCFSLFRGAALLHPSVLQKYTKQSSEAKHFIQYDQGEDRWLCTLLLKQGWKIEYCAESDAYTFAPEGFVEFYKQRRRWTPSTLANIMDLIVHWKNVTTKNENISFLYICYQVFLFVSTLLTPGTVFMIILGAIIVGFEDVPVWLALVLNIVPVGIFLLMCLYTSEERQIQYAAILSSVYALVMIIVLIGVTRDAVTEGWCSVTTVFLLFVVGIFVITALLHPKELFCLIPGLLYFVAIPSMSMLMFFYSIGNMHVVSWGTREYEQVSNTNKEIKDSGYFCSFGNFISCMLCADNSYKKEDFLNAEMNKRMAKDKTEKIPPEDKGIQVEMCSRKSTIDQETQSDFYRIPFVNKEIQVDLPLLPKQTKNKRMQAVMFFEKYSQDKFKKDQTLHIINEQEDPSQQWPELWEDDKYHLYFNDYVPKIETSEFKFWERNISRYLKPIQIDHATEQQLERSLLSLRNRVSLFVFLVNAILVTTMYSLTQANTFKDSLAIKIDCSSKNLQIAPIALLFTIVFGFLLLLQFLCMLYHRFSTLIHITASTSLIPSKEYLLEVAYRELLESLMSPGHYHKRSEEISKSDKDRELLATQRKIDIPKHEKMESIGEMVTKNIESSKLKSMPEAVKILGVIKTWQKKIKHPAKDSIKTSDAHSLDNEAETSIKPVHHHVEDEETVVKTVY</sequence>
<evidence type="ECO:0000256" key="13">
    <source>
        <dbReference type="SAM" id="MobiDB-lite"/>
    </source>
</evidence>
<keyword evidence="5 15" id="KW-0808">Transferase</keyword>
<dbReference type="Gene3D" id="3.90.550.10">
    <property type="entry name" value="Spore Coat Polysaccharide Biosynthesis Protein SpsA, Chain A"/>
    <property type="match status" value="1"/>
</dbReference>
<name>A0A6J8EAL6_MYTCO</name>
<evidence type="ECO:0000256" key="4">
    <source>
        <dbReference type="ARBA" id="ARBA00022676"/>
    </source>
</evidence>
<feature type="transmembrane region" description="Helical" evidence="14">
    <location>
        <begin position="461"/>
        <end position="482"/>
    </location>
</feature>
<dbReference type="Proteomes" id="UP000507470">
    <property type="component" value="Unassembled WGS sequence"/>
</dbReference>
<feature type="compositionally biased region" description="Polar residues" evidence="13">
    <location>
        <begin position="77"/>
        <end position="92"/>
    </location>
</feature>
<feature type="transmembrane region" description="Helical" evidence="14">
    <location>
        <begin position="198"/>
        <end position="219"/>
    </location>
</feature>
<feature type="compositionally biased region" description="Polar residues" evidence="13">
    <location>
        <begin position="367"/>
        <end position="381"/>
    </location>
</feature>
<feature type="transmembrane region" description="Helical" evidence="14">
    <location>
        <begin position="521"/>
        <end position="540"/>
    </location>
</feature>
<dbReference type="GO" id="GO:0006031">
    <property type="term" value="P:chitin biosynthetic process"/>
    <property type="evidence" value="ECO:0007669"/>
    <property type="project" value="TreeGrafter"/>
</dbReference>
<dbReference type="FunFam" id="3.90.550.10:FF:000139">
    <property type="entry name" value="Chitin synthase 8"/>
    <property type="match status" value="1"/>
</dbReference>
<feature type="transmembrane region" description="Helical" evidence="14">
    <location>
        <begin position="281"/>
        <end position="302"/>
    </location>
</feature>
<dbReference type="GO" id="GO:0005886">
    <property type="term" value="C:plasma membrane"/>
    <property type="evidence" value="ECO:0007669"/>
    <property type="project" value="UniProtKB-SubCell"/>
</dbReference>